<evidence type="ECO:0000259" key="3">
    <source>
        <dbReference type="PROSITE" id="PS51000"/>
    </source>
</evidence>
<dbReference type="KEGG" id="scou:SCORR_v1c03580"/>
<dbReference type="GO" id="GO:0003700">
    <property type="term" value="F:DNA-binding transcription factor activity"/>
    <property type="evidence" value="ECO:0007669"/>
    <property type="project" value="InterPro"/>
</dbReference>
<dbReference type="PRINTS" id="PR00037">
    <property type="entry name" value="HTHLACR"/>
</dbReference>
<dbReference type="AlphaFoldDB" id="A0A222ENR4"/>
<dbReference type="OrthoDB" id="9797223at2"/>
<name>A0A222ENR4_9MOLU</name>
<organism evidence="4 5">
    <name type="scientific">Spiroplasma corruscae</name>
    <dbReference type="NCBI Taxonomy" id="216934"/>
    <lineage>
        <taxon>Bacteria</taxon>
        <taxon>Bacillati</taxon>
        <taxon>Mycoplasmatota</taxon>
        <taxon>Mollicutes</taxon>
        <taxon>Entomoplasmatales</taxon>
        <taxon>Spiroplasmataceae</taxon>
        <taxon>Spiroplasma</taxon>
    </lineage>
</organism>
<feature type="domain" description="HTH deoR-type" evidence="3">
    <location>
        <begin position="3"/>
        <end position="58"/>
    </location>
</feature>
<evidence type="ECO:0000313" key="5">
    <source>
        <dbReference type="Proteomes" id="UP000203229"/>
    </source>
</evidence>
<keyword evidence="2" id="KW-0804">Transcription</keyword>
<keyword evidence="5" id="KW-1185">Reference proteome</keyword>
<dbReference type="Gene3D" id="3.40.50.1360">
    <property type="match status" value="1"/>
</dbReference>
<dbReference type="Pfam" id="PF00455">
    <property type="entry name" value="DeoRC"/>
    <property type="match status" value="1"/>
</dbReference>
<dbReference type="Proteomes" id="UP000203229">
    <property type="component" value="Chromosome"/>
</dbReference>
<dbReference type="InterPro" id="IPR037171">
    <property type="entry name" value="NagB/RpiA_transferase-like"/>
</dbReference>
<dbReference type="RefSeq" id="WP_094048590.1">
    <property type="nucleotide sequence ID" value="NZ_CP022535.1"/>
</dbReference>
<dbReference type="Pfam" id="PF08220">
    <property type="entry name" value="HTH_DeoR"/>
    <property type="match status" value="1"/>
</dbReference>
<dbReference type="SUPFAM" id="SSF46785">
    <property type="entry name" value="Winged helix' DNA-binding domain"/>
    <property type="match status" value="1"/>
</dbReference>
<evidence type="ECO:0000313" key="4">
    <source>
        <dbReference type="EMBL" id="ASP28132.1"/>
    </source>
</evidence>
<keyword evidence="1" id="KW-0805">Transcription regulation</keyword>
<dbReference type="InterPro" id="IPR001034">
    <property type="entry name" value="DeoR_HTH"/>
</dbReference>
<dbReference type="InterPro" id="IPR050313">
    <property type="entry name" value="Carb_Metab_HTH_regulators"/>
</dbReference>
<dbReference type="PANTHER" id="PTHR30363">
    <property type="entry name" value="HTH-TYPE TRANSCRIPTIONAL REGULATOR SRLR-RELATED"/>
    <property type="match status" value="1"/>
</dbReference>
<dbReference type="SMART" id="SM01134">
    <property type="entry name" value="DeoRC"/>
    <property type="match status" value="1"/>
</dbReference>
<gene>
    <name evidence="4" type="primary">fruR</name>
    <name evidence="4" type="ORF">SCORR_v1c03580</name>
</gene>
<dbReference type="PANTHER" id="PTHR30363:SF56">
    <property type="entry name" value="TRANSCRIPTIONAL REGULATOR, DEOR FAMILY"/>
    <property type="match status" value="1"/>
</dbReference>
<dbReference type="SUPFAM" id="SSF100950">
    <property type="entry name" value="NagB/RpiA/CoA transferase-like"/>
    <property type="match status" value="1"/>
</dbReference>
<dbReference type="SMART" id="SM00420">
    <property type="entry name" value="HTH_DEOR"/>
    <property type="match status" value="1"/>
</dbReference>
<dbReference type="PROSITE" id="PS51000">
    <property type="entry name" value="HTH_DEOR_2"/>
    <property type="match status" value="1"/>
</dbReference>
<dbReference type="InterPro" id="IPR014036">
    <property type="entry name" value="DeoR-like_C"/>
</dbReference>
<sequence>MFKEKRFELIVDFVNKNGYATNETISKVLKIPFTTLRRDLNELHKKNFIVKVHGGAKTLKEKSILELNYLEKMGDNIEQKKIIAEKALLCIKPNESIFLDAGSTTYYLAKIIKKEFNNKIYTNSILHAQTLANNGIEDINILPGKLKLKTNAIVGVETIKALRKYYFDISFIGINAIDSEYNFYTTDEDESEIKKLVIQNSQFAFGLADKSKLKSKSFVKCGDKSQLAVIDEEV</sequence>
<protein>
    <submittedName>
        <fullName evidence="4">DeoR family transcriptional regulator</fullName>
    </submittedName>
</protein>
<dbReference type="InterPro" id="IPR036390">
    <property type="entry name" value="WH_DNA-bd_sf"/>
</dbReference>
<evidence type="ECO:0000256" key="2">
    <source>
        <dbReference type="ARBA" id="ARBA00023163"/>
    </source>
</evidence>
<accession>A0A222ENR4</accession>
<reference evidence="4 5" key="1">
    <citation type="submission" date="2017-07" db="EMBL/GenBank/DDBJ databases">
        <title>Complete genome sequence of Spiroplasma corruscae EC-1 (DSM 19793).</title>
        <authorList>
            <person name="Tsai Y.-M."/>
            <person name="Lo W.-S."/>
            <person name="Kuo C.-H."/>
        </authorList>
    </citation>
    <scope>NUCLEOTIDE SEQUENCE [LARGE SCALE GENOMIC DNA]</scope>
    <source>
        <strain evidence="4 5">EC-1</strain>
    </source>
</reference>
<dbReference type="EMBL" id="CP022535">
    <property type="protein sequence ID" value="ASP28132.1"/>
    <property type="molecule type" value="Genomic_DNA"/>
</dbReference>
<evidence type="ECO:0000256" key="1">
    <source>
        <dbReference type="ARBA" id="ARBA00023015"/>
    </source>
</evidence>
<proteinExistence type="predicted"/>